<dbReference type="RefSeq" id="WP_009056187.1">
    <property type="nucleotide sequence ID" value="NZ_AJYA01000036.1"/>
</dbReference>
<dbReference type="EMBL" id="AJYA01000036">
    <property type="protein sequence ID" value="EIM75024.1"/>
    <property type="molecule type" value="Genomic_DNA"/>
</dbReference>
<gene>
    <name evidence="1" type="ORF">A3SI_14689</name>
</gene>
<keyword evidence="2" id="KW-1185">Reference proteome</keyword>
<organism evidence="1 2">
    <name type="scientific">Nitritalea halalkaliphila LW7</name>
    <dbReference type="NCBI Taxonomy" id="1189621"/>
    <lineage>
        <taxon>Bacteria</taxon>
        <taxon>Pseudomonadati</taxon>
        <taxon>Bacteroidota</taxon>
        <taxon>Cytophagia</taxon>
        <taxon>Cytophagales</taxon>
        <taxon>Cyclobacteriaceae</taxon>
        <taxon>Nitritalea</taxon>
    </lineage>
</organism>
<accession>I5BZM2</accession>
<comment type="caution">
    <text evidence="1">The sequence shown here is derived from an EMBL/GenBank/DDBJ whole genome shotgun (WGS) entry which is preliminary data.</text>
</comment>
<protein>
    <submittedName>
        <fullName evidence="1">Peptidase M23</fullName>
    </submittedName>
</protein>
<name>I5BZM2_9BACT</name>
<dbReference type="Proteomes" id="UP000005551">
    <property type="component" value="Unassembled WGS sequence"/>
</dbReference>
<dbReference type="AlphaFoldDB" id="I5BZM2"/>
<reference evidence="1 2" key="1">
    <citation type="submission" date="2012-05" db="EMBL/GenBank/DDBJ databases">
        <title>Genome sequence of Nitritalea halalkaliphila LW7.</title>
        <authorList>
            <person name="Jangir P.K."/>
            <person name="Singh A."/>
            <person name="Shivaji S."/>
            <person name="Sharma R."/>
        </authorList>
    </citation>
    <scope>NUCLEOTIDE SEQUENCE [LARGE SCALE GENOMIC DNA]</scope>
    <source>
        <strain evidence="1 2">LW7</strain>
    </source>
</reference>
<evidence type="ECO:0000313" key="2">
    <source>
        <dbReference type="Proteomes" id="UP000005551"/>
    </source>
</evidence>
<dbReference type="OrthoDB" id="9810477at2"/>
<evidence type="ECO:0000313" key="1">
    <source>
        <dbReference type="EMBL" id="EIM75024.1"/>
    </source>
</evidence>
<sequence>METTLLLQAWDGHQNLSTLRLAVRGEQEDAQALPASQVDPEGDWFTFAAPLRHARAHATVFVDGMRYELAATGTRGQEVLYHWPLALGVPDAYQTCEDDAPIPTGFLPEILPGTCTEVFGEGFQLHVAKNSLLSPLYLRVFQEADALRLASIPHQVLNEPLEWRWQQEPTADTPPFQVYERRPNGQKSYVGGEIEGQFIRFKSRNFGTFVRDRDLLAPSIEPVRVDRQGLRFRIRDADSGIARYTLKVDGRWVRLRYEHKQALIWTDPADKQVLQGAVQLTVTDRAGNEQVWNGMIP</sequence>
<proteinExistence type="predicted"/>
<dbReference type="STRING" id="1189621.A3SI_14689"/>